<dbReference type="Proteomes" id="UP000321393">
    <property type="component" value="Unassembled WGS sequence"/>
</dbReference>
<gene>
    <name evidence="1" type="ORF">E6C27_scaffold2406G00050</name>
</gene>
<dbReference type="EMBL" id="SSTE01004003">
    <property type="protein sequence ID" value="KAA0062850.1"/>
    <property type="molecule type" value="Genomic_DNA"/>
</dbReference>
<dbReference type="PANTHER" id="PTHR33437:SF2">
    <property type="entry name" value="OS06G0361200 PROTEIN"/>
    <property type="match status" value="1"/>
</dbReference>
<dbReference type="AlphaFoldDB" id="A0A5A7V6H3"/>
<accession>A0A5A7V6H3</accession>
<reference evidence="1 2" key="1">
    <citation type="submission" date="2019-08" db="EMBL/GenBank/DDBJ databases">
        <title>Draft genome sequences of two oriental melons (Cucumis melo L. var makuwa).</title>
        <authorList>
            <person name="Kwon S.-Y."/>
        </authorList>
    </citation>
    <scope>NUCLEOTIDE SEQUENCE [LARGE SCALE GENOMIC DNA]</scope>
    <source>
        <strain evidence="2">cv. SW 3</strain>
        <tissue evidence="1">Leaf</tissue>
    </source>
</reference>
<proteinExistence type="predicted"/>
<evidence type="ECO:0000313" key="2">
    <source>
        <dbReference type="Proteomes" id="UP000321393"/>
    </source>
</evidence>
<evidence type="ECO:0000313" key="1">
    <source>
        <dbReference type="EMBL" id="KAA0062850.1"/>
    </source>
</evidence>
<dbReference type="PANTHER" id="PTHR33437">
    <property type="entry name" value="OS06G0361200 PROTEIN"/>
    <property type="match status" value="1"/>
</dbReference>
<protein>
    <submittedName>
        <fullName evidence="1">Ty3-gypsy retrotransposon protein</fullName>
    </submittedName>
</protein>
<comment type="caution">
    <text evidence="1">The sequence shown here is derived from an EMBL/GenBank/DDBJ whole genome shotgun (WGS) entry which is preliminary data.</text>
</comment>
<name>A0A5A7V6H3_CUCMM</name>
<organism evidence="1 2">
    <name type="scientific">Cucumis melo var. makuwa</name>
    <name type="common">Oriental melon</name>
    <dbReference type="NCBI Taxonomy" id="1194695"/>
    <lineage>
        <taxon>Eukaryota</taxon>
        <taxon>Viridiplantae</taxon>
        <taxon>Streptophyta</taxon>
        <taxon>Embryophyta</taxon>
        <taxon>Tracheophyta</taxon>
        <taxon>Spermatophyta</taxon>
        <taxon>Magnoliopsida</taxon>
        <taxon>eudicotyledons</taxon>
        <taxon>Gunneridae</taxon>
        <taxon>Pentapetalae</taxon>
        <taxon>rosids</taxon>
        <taxon>fabids</taxon>
        <taxon>Cucurbitales</taxon>
        <taxon>Cucurbitaceae</taxon>
        <taxon>Benincaseae</taxon>
        <taxon>Cucumis</taxon>
    </lineage>
</organism>
<sequence length="149" mass="16984">MTHPNIMSIMVADVDTSEDRMTKSEKKVNMLMKAIEEKDYEIAYLKNHIKSHDAAESSHKHTIKNIDKGKTIFQESQPQNSTSISSLSVQQLQKMITNSIKTQYGGLAQTFSLYSKPYTKRINNMRMSNVWGFVLKFVDSKCNLSSSLL</sequence>